<dbReference type="InterPro" id="IPR001173">
    <property type="entry name" value="Glyco_trans_2-like"/>
</dbReference>
<evidence type="ECO:0000259" key="2">
    <source>
        <dbReference type="Pfam" id="PF03016"/>
    </source>
</evidence>
<dbReference type="InterPro" id="IPR029044">
    <property type="entry name" value="Nucleotide-diphossugar_trans"/>
</dbReference>
<dbReference type="GO" id="GO:0016757">
    <property type="term" value="F:glycosyltransferase activity"/>
    <property type="evidence" value="ECO:0007669"/>
    <property type="project" value="InterPro"/>
</dbReference>
<organism evidence="3">
    <name type="scientific">viral metagenome</name>
    <dbReference type="NCBI Taxonomy" id="1070528"/>
    <lineage>
        <taxon>unclassified sequences</taxon>
        <taxon>metagenomes</taxon>
        <taxon>organismal metagenomes</taxon>
    </lineage>
</organism>
<dbReference type="Pfam" id="PF03016">
    <property type="entry name" value="Exostosin_GT47"/>
    <property type="match status" value="1"/>
</dbReference>
<evidence type="ECO:0000259" key="1">
    <source>
        <dbReference type="Pfam" id="PF00535"/>
    </source>
</evidence>
<proteinExistence type="predicted"/>
<reference evidence="3" key="1">
    <citation type="journal article" date="2020" name="Nature">
        <title>Giant virus diversity and host interactions through global metagenomics.</title>
        <authorList>
            <person name="Schulz F."/>
            <person name="Roux S."/>
            <person name="Paez-Espino D."/>
            <person name="Jungbluth S."/>
            <person name="Walsh D.A."/>
            <person name="Denef V.J."/>
            <person name="McMahon K.D."/>
            <person name="Konstantinidis K.T."/>
            <person name="Eloe-Fadrosh E.A."/>
            <person name="Kyrpides N.C."/>
            <person name="Woyke T."/>
        </authorList>
    </citation>
    <scope>NUCLEOTIDE SEQUENCE</scope>
    <source>
        <strain evidence="3">GVMAG-M-3300023174-182</strain>
    </source>
</reference>
<sequence>MLILDVPNKFKPEYISDYPCYTTGKNMEELFYEYFLTHKDNIISDYVYLPVFWTSYYVTNNYASNIDELYDWLESLDKTKKYFTIVQYGSGIFVRNFDLDILVFSGGGGGLNIKNDDTSREVSFYGINRHIFFGNKANYDIPLLCLPLFPTIDIEKDIFCSFMGRFDTHKCRFDMKIFLENNSDFQFFNSENFDQYKKIINRSIFTLAPRGYGYTSFRIYEAILGNSIPVYIWEDKKLLPFSDIINWDDFSVIINSSEIEQLPNILKNVDVHKKLNNLLKVKEMFTINYTCEYIKTKIQEQRFISVAIPHYNNSNYICDAIDPLINDSRVNEIIICDDRSSDIEALEQKLLSYNSPKIKLFKNETNMGCYHNKINTVLKCSNDWTILLDSDNIYDKSCIDTIYGIPNWDKNTIYIPSWAVTFPGTPSPMLNYTKFNNQFISKSLYINEFNETMFQCLINTCNYFLPVKNFIQCMDCVQHDYKREVIDSLDSAVLFTDWLLSNNIFVVESLHYKHRLHDQSNYMLSNSHSYSRIVLDMLLNKITNSSNV</sequence>
<dbReference type="CDD" id="cd00761">
    <property type="entry name" value="Glyco_tranf_GTA_type"/>
    <property type="match status" value="1"/>
</dbReference>
<accession>A0A6C0DJ42</accession>
<dbReference type="PANTHER" id="PTHR11062:SF281">
    <property type="entry name" value="EXOSTOSIN-LIKE 2"/>
    <property type="match status" value="1"/>
</dbReference>
<dbReference type="Pfam" id="PF00535">
    <property type="entry name" value="Glycos_transf_2"/>
    <property type="match status" value="1"/>
</dbReference>
<dbReference type="EMBL" id="MN739622">
    <property type="protein sequence ID" value="QHT16372.1"/>
    <property type="molecule type" value="Genomic_DNA"/>
</dbReference>
<dbReference type="PANTHER" id="PTHR11062">
    <property type="entry name" value="EXOSTOSIN HEPARAN SULFATE GLYCOSYLTRANSFERASE -RELATED"/>
    <property type="match status" value="1"/>
</dbReference>
<dbReference type="AlphaFoldDB" id="A0A6C0DJ42"/>
<evidence type="ECO:0008006" key="4">
    <source>
        <dbReference type="Google" id="ProtNLM"/>
    </source>
</evidence>
<feature type="domain" description="Glycosyltransferase 2-like" evidence="1">
    <location>
        <begin position="305"/>
        <end position="453"/>
    </location>
</feature>
<protein>
    <recommendedName>
        <fullName evidence="4">Glycosyltransferase 2-like domain-containing protein</fullName>
    </recommendedName>
</protein>
<dbReference type="Gene3D" id="3.90.550.10">
    <property type="entry name" value="Spore Coat Polysaccharide Biosynthesis Protein SpsA, Chain A"/>
    <property type="match status" value="1"/>
</dbReference>
<dbReference type="InterPro" id="IPR004263">
    <property type="entry name" value="Exostosin"/>
</dbReference>
<dbReference type="SUPFAM" id="SSF53448">
    <property type="entry name" value="Nucleotide-diphospho-sugar transferases"/>
    <property type="match status" value="1"/>
</dbReference>
<feature type="domain" description="Exostosin GT47" evidence="2">
    <location>
        <begin position="154"/>
        <end position="268"/>
    </location>
</feature>
<evidence type="ECO:0000313" key="3">
    <source>
        <dbReference type="EMBL" id="QHT16372.1"/>
    </source>
</evidence>
<dbReference type="InterPro" id="IPR040911">
    <property type="entry name" value="Exostosin_GT47"/>
</dbReference>
<name>A0A6C0DJ42_9ZZZZ</name>